<keyword evidence="2" id="KW-1185">Reference proteome</keyword>
<dbReference type="Proteomes" id="UP000052978">
    <property type="component" value="Unassembled WGS sequence"/>
</dbReference>
<evidence type="ECO:0000313" key="2">
    <source>
        <dbReference type="Proteomes" id="UP000052978"/>
    </source>
</evidence>
<proteinExistence type="predicted"/>
<gene>
    <name evidence="1" type="ORF">D623_10016199</name>
</gene>
<dbReference type="EMBL" id="KE162077">
    <property type="protein sequence ID" value="EPQ06954.1"/>
    <property type="molecule type" value="Genomic_DNA"/>
</dbReference>
<accession>S7MRE7</accession>
<name>S7MRE7_MYOBR</name>
<dbReference type="AlphaFoldDB" id="S7MRE7"/>
<evidence type="ECO:0000313" key="1">
    <source>
        <dbReference type="EMBL" id="EPQ06954.1"/>
    </source>
</evidence>
<sequence>MVEQSTTQEQLLSCQELLFAEKPYTLRTVYKNNVQILESAYHRHCHLQQTHRTHNSLNCSALPRFVPNDAQPASKSLPPGSLCSPTCAVLSYQLISGGKCSAPVNAAGH</sequence>
<reference evidence="1 2" key="1">
    <citation type="journal article" date="2013" name="Nat. Commun.">
        <title>Genome analysis reveals insights into physiology and longevity of the Brandt's bat Myotis brandtii.</title>
        <authorList>
            <person name="Seim I."/>
            <person name="Fang X."/>
            <person name="Xiong Z."/>
            <person name="Lobanov A.V."/>
            <person name="Huang Z."/>
            <person name="Ma S."/>
            <person name="Feng Y."/>
            <person name="Turanov A.A."/>
            <person name="Zhu Y."/>
            <person name="Lenz T.L."/>
            <person name="Gerashchenko M.V."/>
            <person name="Fan D."/>
            <person name="Hee Yim S."/>
            <person name="Yao X."/>
            <person name="Jordan D."/>
            <person name="Xiong Y."/>
            <person name="Ma Y."/>
            <person name="Lyapunov A.N."/>
            <person name="Chen G."/>
            <person name="Kulakova O.I."/>
            <person name="Sun Y."/>
            <person name="Lee S.G."/>
            <person name="Bronson R.T."/>
            <person name="Moskalev A.A."/>
            <person name="Sunyaev S.R."/>
            <person name="Zhang G."/>
            <person name="Krogh A."/>
            <person name="Wang J."/>
            <person name="Gladyshev V.N."/>
        </authorList>
    </citation>
    <scope>NUCLEOTIDE SEQUENCE [LARGE SCALE GENOMIC DNA]</scope>
</reference>
<protein>
    <submittedName>
        <fullName evidence="1">Uncharacterized protein</fullName>
    </submittedName>
</protein>
<organism evidence="1 2">
    <name type="scientific">Myotis brandtii</name>
    <name type="common">Brandt's bat</name>
    <dbReference type="NCBI Taxonomy" id="109478"/>
    <lineage>
        <taxon>Eukaryota</taxon>
        <taxon>Metazoa</taxon>
        <taxon>Chordata</taxon>
        <taxon>Craniata</taxon>
        <taxon>Vertebrata</taxon>
        <taxon>Euteleostomi</taxon>
        <taxon>Mammalia</taxon>
        <taxon>Eutheria</taxon>
        <taxon>Laurasiatheria</taxon>
        <taxon>Chiroptera</taxon>
        <taxon>Yangochiroptera</taxon>
        <taxon>Vespertilionidae</taxon>
        <taxon>Myotis</taxon>
    </lineage>
</organism>